<comment type="caution">
    <text evidence="2">The sequence shown here is derived from an EMBL/GenBank/DDBJ whole genome shotgun (WGS) entry which is preliminary data.</text>
</comment>
<evidence type="ECO:0000313" key="2">
    <source>
        <dbReference type="EMBL" id="GIH73484.1"/>
    </source>
</evidence>
<evidence type="ECO:0000256" key="1">
    <source>
        <dbReference type="SAM" id="MobiDB-lite"/>
    </source>
</evidence>
<reference evidence="2" key="1">
    <citation type="submission" date="2021-01" db="EMBL/GenBank/DDBJ databases">
        <title>Whole genome shotgun sequence of Sphaerimonospora thailandensis NBRC 107569.</title>
        <authorList>
            <person name="Komaki H."/>
            <person name="Tamura T."/>
        </authorList>
    </citation>
    <scope>NUCLEOTIDE SEQUENCE</scope>
    <source>
        <strain evidence="2">NBRC 107569</strain>
    </source>
</reference>
<organism evidence="2 3">
    <name type="scientific">Sphaerimonospora thailandensis</name>
    <dbReference type="NCBI Taxonomy" id="795644"/>
    <lineage>
        <taxon>Bacteria</taxon>
        <taxon>Bacillati</taxon>
        <taxon>Actinomycetota</taxon>
        <taxon>Actinomycetes</taxon>
        <taxon>Streptosporangiales</taxon>
        <taxon>Streptosporangiaceae</taxon>
        <taxon>Sphaerimonospora</taxon>
    </lineage>
</organism>
<evidence type="ECO:0000313" key="3">
    <source>
        <dbReference type="Proteomes" id="UP000610966"/>
    </source>
</evidence>
<accession>A0A8J3REQ6</accession>
<dbReference type="AlphaFoldDB" id="A0A8J3REQ6"/>
<name>A0A8J3REQ6_9ACTN</name>
<dbReference type="EMBL" id="BOOG01000098">
    <property type="protein sequence ID" value="GIH73484.1"/>
    <property type="molecule type" value="Genomic_DNA"/>
</dbReference>
<dbReference type="Proteomes" id="UP000610966">
    <property type="component" value="Unassembled WGS sequence"/>
</dbReference>
<feature type="compositionally biased region" description="Basic and acidic residues" evidence="1">
    <location>
        <begin position="79"/>
        <end position="93"/>
    </location>
</feature>
<feature type="compositionally biased region" description="Basic and acidic residues" evidence="1">
    <location>
        <begin position="118"/>
        <end position="127"/>
    </location>
</feature>
<proteinExistence type="predicted"/>
<feature type="region of interest" description="Disordered" evidence="1">
    <location>
        <begin position="78"/>
        <end position="127"/>
    </location>
</feature>
<protein>
    <submittedName>
        <fullName evidence="2">Uncharacterized protein</fullName>
    </submittedName>
</protein>
<gene>
    <name evidence="2" type="ORF">Mth01_57370</name>
</gene>
<sequence length="127" mass="13023">MAVPARIAPAGGADPVVAQAADRAHAGAGEQPLAQQRCQRREVVLDEFGTGGQPLGVGFVPSGGLEQAAGGGVDVVLPRAEDPHVSPPRDRRPGPLPRLQDEEVQAALGQVGGGGQPDRARADHHDR</sequence>
<keyword evidence="3" id="KW-1185">Reference proteome</keyword>